<feature type="chain" id="PRO_5031185052" description="Pectinesterase inhibitor domain-containing protein" evidence="4">
    <location>
        <begin position="24"/>
        <end position="181"/>
    </location>
</feature>
<protein>
    <recommendedName>
        <fullName evidence="5">Pectinesterase inhibitor domain-containing protein</fullName>
    </recommendedName>
</protein>
<keyword evidence="2" id="KW-1015">Disulfide bond</keyword>
<feature type="domain" description="Pectinesterase inhibitor" evidence="5">
    <location>
        <begin position="22"/>
        <end position="172"/>
    </location>
</feature>
<dbReference type="SUPFAM" id="SSF101148">
    <property type="entry name" value="Plant invertase/pectin methylesterase inhibitor"/>
    <property type="match status" value="1"/>
</dbReference>
<evidence type="ECO:0000256" key="2">
    <source>
        <dbReference type="ARBA" id="ARBA00023157"/>
    </source>
</evidence>
<evidence type="ECO:0000256" key="3">
    <source>
        <dbReference type="ARBA" id="ARBA00038471"/>
    </source>
</evidence>
<dbReference type="AlphaFoldDB" id="A0A803M8R3"/>
<keyword evidence="7" id="KW-1185">Reference proteome</keyword>
<dbReference type="FunFam" id="1.20.140.40:FF:000002">
    <property type="entry name" value="Putative invertase inhibitor"/>
    <property type="match status" value="1"/>
</dbReference>
<dbReference type="GO" id="GO:0005576">
    <property type="term" value="C:extracellular region"/>
    <property type="evidence" value="ECO:0007669"/>
    <property type="project" value="UniProtKB-ARBA"/>
</dbReference>
<comment type="similarity">
    <text evidence="3">Belongs to the PMEI family.</text>
</comment>
<reference evidence="6" key="2">
    <citation type="submission" date="2021-03" db="UniProtKB">
        <authorList>
            <consortium name="EnsemblPlants"/>
        </authorList>
    </citation>
    <scope>IDENTIFICATION</scope>
</reference>
<dbReference type="CDD" id="cd15795">
    <property type="entry name" value="PMEI-Pla_a_1_like"/>
    <property type="match status" value="1"/>
</dbReference>
<evidence type="ECO:0000259" key="5">
    <source>
        <dbReference type="SMART" id="SM00856"/>
    </source>
</evidence>
<gene>
    <name evidence="6" type="primary">LOC110715751</name>
</gene>
<dbReference type="PANTHER" id="PTHR35357">
    <property type="entry name" value="OS02G0537100 PROTEIN"/>
    <property type="match status" value="1"/>
</dbReference>
<dbReference type="Proteomes" id="UP000596660">
    <property type="component" value="Unplaced"/>
</dbReference>
<evidence type="ECO:0000313" key="7">
    <source>
        <dbReference type="Proteomes" id="UP000596660"/>
    </source>
</evidence>
<name>A0A803M8R3_CHEQI</name>
<dbReference type="PANTHER" id="PTHR35357:SF17">
    <property type="entry name" value="PECTINESTERASE INHIBITOR 12"/>
    <property type="match status" value="1"/>
</dbReference>
<accession>A0A803M8R3</accession>
<dbReference type="Gramene" id="AUR62025289-RA">
    <property type="protein sequence ID" value="AUR62025289-RA:cds"/>
    <property type="gene ID" value="AUR62025289"/>
</dbReference>
<evidence type="ECO:0000256" key="4">
    <source>
        <dbReference type="SAM" id="SignalP"/>
    </source>
</evidence>
<dbReference type="InterPro" id="IPR034088">
    <property type="entry name" value="Pla_a_1-like"/>
</dbReference>
<dbReference type="OrthoDB" id="1915198at2759"/>
<evidence type="ECO:0000256" key="1">
    <source>
        <dbReference type="ARBA" id="ARBA00022729"/>
    </source>
</evidence>
<reference evidence="6" key="1">
    <citation type="journal article" date="2017" name="Nature">
        <title>The genome of Chenopodium quinoa.</title>
        <authorList>
            <person name="Jarvis D.E."/>
            <person name="Ho Y.S."/>
            <person name="Lightfoot D.J."/>
            <person name="Schmoeckel S.M."/>
            <person name="Li B."/>
            <person name="Borm T.J.A."/>
            <person name="Ohyanagi H."/>
            <person name="Mineta K."/>
            <person name="Michell C.T."/>
            <person name="Saber N."/>
            <person name="Kharbatia N.M."/>
            <person name="Rupper R.R."/>
            <person name="Sharp A.R."/>
            <person name="Dally N."/>
            <person name="Boughton B.A."/>
            <person name="Woo Y.H."/>
            <person name="Gao G."/>
            <person name="Schijlen E.G.W.M."/>
            <person name="Guo X."/>
            <person name="Momin A.A."/>
            <person name="Negrao S."/>
            <person name="Al-Babili S."/>
            <person name="Gehring C."/>
            <person name="Roessner U."/>
            <person name="Jung C."/>
            <person name="Murphy K."/>
            <person name="Arold S.T."/>
            <person name="Gojobori T."/>
            <person name="van der Linden C.G."/>
            <person name="van Loo E.N."/>
            <person name="Jellen E.N."/>
            <person name="Maughan P.J."/>
            <person name="Tester M."/>
        </authorList>
    </citation>
    <scope>NUCLEOTIDE SEQUENCE [LARGE SCALE GENOMIC DNA]</scope>
    <source>
        <strain evidence="6">cv. PI 614886</strain>
    </source>
</reference>
<dbReference type="InterPro" id="IPR006501">
    <property type="entry name" value="Pectinesterase_inhib_dom"/>
</dbReference>
<feature type="signal peptide" evidence="4">
    <location>
        <begin position="1"/>
        <end position="23"/>
    </location>
</feature>
<dbReference type="Gene3D" id="1.20.140.40">
    <property type="entry name" value="Invertase/pectin methylesterase inhibitor family protein"/>
    <property type="match status" value="1"/>
</dbReference>
<organism evidence="6 7">
    <name type="scientific">Chenopodium quinoa</name>
    <name type="common">Quinoa</name>
    <dbReference type="NCBI Taxonomy" id="63459"/>
    <lineage>
        <taxon>Eukaryota</taxon>
        <taxon>Viridiplantae</taxon>
        <taxon>Streptophyta</taxon>
        <taxon>Embryophyta</taxon>
        <taxon>Tracheophyta</taxon>
        <taxon>Spermatophyta</taxon>
        <taxon>Magnoliopsida</taxon>
        <taxon>eudicotyledons</taxon>
        <taxon>Gunneridae</taxon>
        <taxon>Pentapetalae</taxon>
        <taxon>Caryophyllales</taxon>
        <taxon>Chenopodiaceae</taxon>
        <taxon>Chenopodioideae</taxon>
        <taxon>Atripliceae</taxon>
        <taxon>Chenopodium</taxon>
    </lineage>
</organism>
<dbReference type="Pfam" id="PF04043">
    <property type="entry name" value="PMEI"/>
    <property type="match status" value="1"/>
</dbReference>
<dbReference type="InterPro" id="IPR035513">
    <property type="entry name" value="Invertase/methylesterase_inhib"/>
</dbReference>
<dbReference type="NCBIfam" id="TIGR01614">
    <property type="entry name" value="PME_inhib"/>
    <property type="match status" value="1"/>
</dbReference>
<dbReference type="KEGG" id="cqi:110715751"/>
<proteinExistence type="inferred from homology"/>
<dbReference type="GeneID" id="110715751"/>
<dbReference type="GO" id="GO:0004857">
    <property type="term" value="F:enzyme inhibitor activity"/>
    <property type="evidence" value="ECO:0007669"/>
    <property type="project" value="InterPro"/>
</dbReference>
<dbReference type="EnsemblPlants" id="AUR62025289-RA">
    <property type="protein sequence ID" value="AUR62025289-RA:cds"/>
    <property type="gene ID" value="AUR62025289"/>
</dbReference>
<keyword evidence="1 4" id="KW-0732">Signal</keyword>
<sequence length="181" mass="20173">MKTMNSPYILFFTLVLFFNAIKASNLINQTCKNSSKNDPNINYKFCVYALQSAPASHCANTTRLGLISITLIKHNVTDTRCSIKQLLQDKKVSKRYKGVLKDCLELYSDALSTLSEVVSDFRAQRFVDANVKVSSVMEASTTCEDGFEEVGVSPLTQENNRIFQLSAVALSIMNILHSSEN</sequence>
<dbReference type="OMA" id="SHCANTT"/>
<dbReference type="SMART" id="SM00856">
    <property type="entry name" value="PMEI"/>
    <property type="match status" value="1"/>
</dbReference>
<dbReference type="RefSeq" id="XP_021750051.1">
    <property type="nucleotide sequence ID" value="XM_021894359.1"/>
</dbReference>
<evidence type="ECO:0000313" key="6">
    <source>
        <dbReference type="EnsemblPlants" id="AUR62025289-RA:cds"/>
    </source>
</evidence>